<proteinExistence type="predicted"/>
<dbReference type="CDD" id="cd18008">
    <property type="entry name" value="DEXDc_SHPRH-like"/>
    <property type="match status" value="1"/>
</dbReference>
<keyword evidence="6" id="KW-0067">ATP-binding</keyword>
<reference evidence="11 12" key="1">
    <citation type="journal article" date="2016" name="Nat. Commun.">
        <title>Ectomycorrhizal ecology is imprinted in the genome of the dominant symbiotic fungus Cenococcum geophilum.</title>
        <authorList>
            <consortium name="DOE Joint Genome Institute"/>
            <person name="Peter M."/>
            <person name="Kohler A."/>
            <person name="Ohm R.A."/>
            <person name="Kuo A."/>
            <person name="Krutzmann J."/>
            <person name="Morin E."/>
            <person name="Arend M."/>
            <person name="Barry K.W."/>
            <person name="Binder M."/>
            <person name="Choi C."/>
            <person name="Clum A."/>
            <person name="Copeland A."/>
            <person name="Grisel N."/>
            <person name="Haridas S."/>
            <person name="Kipfer T."/>
            <person name="LaButti K."/>
            <person name="Lindquist E."/>
            <person name="Lipzen A."/>
            <person name="Maire R."/>
            <person name="Meier B."/>
            <person name="Mihaltcheva S."/>
            <person name="Molinier V."/>
            <person name="Murat C."/>
            <person name="Poggeler S."/>
            <person name="Quandt C.A."/>
            <person name="Sperisen C."/>
            <person name="Tritt A."/>
            <person name="Tisserant E."/>
            <person name="Crous P.W."/>
            <person name="Henrissat B."/>
            <person name="Nehls U."/>
            <person name="Egli S."/>
            <person name="Spatafora J.W."/>
            <person name="Grigoriev I.V."/>
            <person name="Martin F.M."/>
        </authorList>
    </citation>
    <scope>NUCLEOTIDE SEQUENCE [LARGE SCALE GENOMIC DNA]</scope>
    <source>
        <strain evidence="11 12">CBS 207.34</strain>
    </source>
</reference>
<dbReference type="GO" id="GO:0016787">
    <property type="term" value="F:hydrolase activity"/>
    <property type="evidence" value="ECO:0007669"/>
    <property type="project" value="UniProtKB-KW"/>
</dbReference>
<dbReference type="Gene3D" id="3.40.50.10810">
    <property type="entry name" value="Tandem AAA-ATPase domain"/>
    <property type="match status" value="1"/>
</dbReference>
<gene>
    <name evidence="11" type="ORF">AOQ84DRAFT_346502</name>
</gene>
<evidence type="ECO:0000256" key="7">
    <source>
        <dbReference type="PROSITE-ProRule" id="PRU00175"/>
    </source>
</evidence>
<dbReference type="InterPro" id="IPR001841">
    <property type="entry name" value="Znf_RING"/>
</dbReference>
<dbReference type="GO" id="GO:0005524">
    <property type="term" value="F:ATP binding"/>
    <property type="evidence" value="ECO:0007669"/>
    <property type="project" value="UniProtKB-KW"/>
</dbReference>
<dbReference type="PANTHER" id="PTHR45626">
    <property type="entry name" value="TRANSCRIPTION TERMINATION FACTOR 2-RELATED"/>
    <property type="match status" value="1"/>
</dbReference>
<dbReference type="SMART" id="SM00490">
    <property type="entry name" value="HELICc"/>
    <property type="match status" value="1"/>
</dbReference>
<accession>A0A8E2ESR8</accession>
<evidence type="ECO:0000313" key="12">
    <source>
        <dbReference type="Proteomes" id="UP000250140"/>
    </source>
</evidence>
<dbReference type="SMART" id="SM00487">
    <property type="entry name" value="DEXDc"/>
    <property type="match status" value="1"/>
</dbReference>
<evidence type="ECO:0000259" key="10">
    <source>
        <dbReference type="PROSITE" id="PS51194"/>
    </source>
</evidence>
<keyword evidence="4" id="KW-0378">Hydrolase</keyword>
<dbReference type="InterPro" id="IPR049730">
    <property type="entry name" value="SNF2/RAD54-like_C"/>
</dbReference>
<dbReference type="OrthoDB" id="448448at2759"/>
<evidence type="ECO:0000256" key="1">
    <source>
        <dbReference type="ARBA" id="ARBA00022723"/>
    </source>
</evidence>
<evidence type="ECO:0000259" key="8">
    <source>
        <dbReference type="PROSITE" id="PS50089"/>
    </source>
</evidence>
<evidence type="ECO:0000256" key="3">
    <source>
        <dbReference type="ARBA" id="ARBA00022771"/>
    </source>
</evidence>
<keyword evidence="3 7" id="KW-0863">Zinc-finger</keyword>
<dbReference type="EMBL" id="KV750564">
    <property type="protein sequence ID" value="OCL04222.1"/>
    <property type="molecule type" value="Genomic_DNA"/>
</dbReference>
<evidence type="ECO:0000256" key="6">
    <source>
        <dbReference type="ARBA" id="ARBA00022840"/>
    </source>
</evidence>
<dbReference type="InterPro" id="IPR050628">
    <property type="entry name" value="SNF2_RAD54_helicase_TF"/>
</dbReference>
<dbReference type="PROSITE" id="PS51192">
    <property type="entry name" value="HELICASE_ATP_BIND_1"/>
    <property type="match status" value="1"/>
</dbReference>
<evidence type="ECO:0000259" key="9">
    <source>
        <dbReference type="PROSITE" id="PS51192"/>
    </source>
</evidence>
<dbReference type="PROSITE" id="PS50089">
    <property type="entry name" value="ZF_RING_2"/>
    <property type="match status" value="1"/>
</dbReference>
<dbReference type="CDD" id="cd18793">
    <property type="entry name" value="SF2_C_SNF"/>
    <property type="match status" value="1"/>
</dbReference>
<dbReference type="PROSITE" id="PS00518">
    <property type="entry name" value="ZF_RING_1"/>
    <property type="match status" value="1"/>
</dbReference>
<dbReference type="GO" id="GO:0008270">
    <property type="term" value="F:zinc ion binding"/>
    <property type="evidence" value="ECO:0007669"/>
    <property type="project" value="UniProtKB-KW"/>
</dbReference>
<evidence type="ECO:0000313" key="11">
    <source>
        <dbReference type="EMBL" id="OCL04222.1"/>
    </source>
</evidence>
<protein>
    <submittedName>
        <fullName evidence="11">Uncharacterized protein</fullName>
    </submittedName>
</protein>
<dbReference type="PANTHER" id="PTHR45626:SF52">
    <property type="entry name" value="SINGLE-STRANDED DNA-DEPENDENT ATPASE (EUROFUNG)"/>
    <property type="match status" value="1"/>
</dbReference>
<dbReference type="InterPro" id="IPR017907">
    <property type="entry name" value="Znf_RING_CS"/>
</dbReference>
<dbReference type="InterPro" id="IPR000330">
    <property type="entry name" value="SNF2_N"/>
</dbReference>
<feature type="domain" description="Helicase ATP-binding" evidence="9">
    <location>
        <begin position="321"/>
        <end position="506"/>
    </location>
</feature>
<dbReference type="InterPro" id="IPR001650">
    <property type="entry name" value="Helicase_C-like"/>
</dbReference>
<feature type="domain" description="Helicase C-terminal" evidence="10">
    <location>
        <begin position="735"/>
        <end position="878"/>
    </location>
</feature>
<dbReference type="Pfam" id="PF00176">
    <property type="entry name" value="SNF2-rel_dom"/>
    <property type="match status" value="1"/>
</dbReference>
<organism evidence="11 12">
    <name type="scientific">Glonium stellatum</name>
    <dbReference type="NCBI Taxonomy" id="574774"/>
    <lineage>
        <taxon>Eukaryota</taxon>
        <taxon>Fungi</taxon>
        <taxon>Dikarya</taxon>
        <taxon>Ascomycota</taxon>
        <taxon>Pezizomycotina</taxon>
        <taxon>Dothideomycetes</taxon>
        <taxon>Pleosporomycetidae</taxon>
        <taxon>Gloniales</taxon>
        <taxon>Gloniaceae</taxon>
        <taxon>Glonium</taxon>
    </lineage>
</organism>
<dbReference type="InterPro" id="IPR014001">
    <property type="entry name" value="Helicase_ATP-bd"/>
</dbReference>
<feature type="domain" description="RING-type" evidence="8">
    <location>
        <begin position="646"/>
        <end position="698"/>
    </location>
</feature>
<dbReference type="Pfam" id="PF00271">
    <property type="entry name" value="Helicase_C"/>
    <property type="match status" value="1"/>
</dbReference>
<name>A0A8E2ESR8_9PEZI</name>
<sequence>MVALNLSGTTLKWKMLHSVKFRRASNYGPHMIYPQTHPHLVSSRHKPTLPRSAPPWKPLLTTPWNNYAMGWIYRAAVKLVGTMLDVDAKLNIGDKSQFPGYYSFGIKKSSGQVLLIFPDGTDFGVLNTHIAKAVEDVMERPSVRFEALARITMLRETIGRATRASDAVARVNINVYGSRDNSKDVGCRLSAHKVYLQRPEQQRPGSIYDNPHVLKLPEIQNSSLEYRLDDTKDTVSRSDRTDNFGKTISDLYASLKRGTRLKRVEGDNRLKTVLLPHQQEALDFMTQRETGPIPPEFCLWKPFESDGQQWYRHAVTNAKSRIQHPETGGGILADEMGMGKSLSILSLVTKTLEDAHNWAANRSASSTDGINSEKRLSRATLVVVSSALLINGWLKEMELHLNGTLKTVKYHGQKRETQIDVIEDSDIVITTYHTLAADVAAKNSPLNEIAWFRVVLDEAHIIRRQATTLYRTVYELSAKSRWCLTGTPIQNRLEDIGALFAFIRARPFDSMSTFRRYIAIPFDESDERRAIASRRLGSLIDSLCLRRTKDLLHLPERQERTRTLVFSKEERDQYEQTKRIMIRAIRQRAGEFDRKSMFGMFQAQLQLRILCNHGSFQHSFSWAKRSLLNEREDMLCSVGRNGEINCSSCRQSMPILGSNNVYRTYAKDCAHILCSECLDENEKEDEEGRDEPLKCPLCFPIAASLPETKVEYSNKEGRHDNYFRAEGHSTKMMALINDVKENLRESKSIIFSCWTRTLDLIAMYLQRNYIPYERIDGECPLPRRQKILDDFAKSLKTPVLIMTTGTGAFGLNLTSANRVFIVEPQWNPSVENQAIARALRLGQGKSVLVTRYVIERTVEQEMRSQQDRKLKIAEIGWG</sequence>
<keyword evidence="2" id="KW-0547">Nucleotide-binding</keyword>
<evidence type="ECO:0000256" key="2">
    <source>
        <dbReference type="ARBA" id="ARBA00022741"/>
    </source>
</evidence>
<evidence type="ECO:0000256" key="5">
    <source>
        <dbReference type="ARBA" id="ARBA00022833"/>
    </source>
</evidence>
<dbReference type="InterPro" id="IPR038718">
    <property type="entry name" value="SNF2-like_sf"/>
</dbReference>
<dbReference type="GO" id="GO:0006281">
    <property type="term" value="P:DNA repair"/>
    <property type="evidence" value="ECO:0007669"/>
    <property type="project" value="TreeGrafter"/>
</dbReference>
<dbReference type="Proteomes" id="UP000250140">
    <property type="component" value="Unassembled WGS sequence"/>
</dbReference>
<dbReference type="Gene3D" id="3.40.50.300">
    <property type="entry name" value="P-loop containing nucleotide triphosphate hydrolases"/>
    <property type="match status" value="1"/>
</dbReference>
<dbReference type="GO" id="GO:0005634">
    <property type="term" value="C:nucleus"/>
    <property type="evidence" value="ECO:0007669"/>
    <property type="project" value="TreeGrafter"/>
</dbReference>
<keyword evidence="1" id="KW-0479">Metal-binding</keyword>
<dbReference type="SUPFAM" id="SSF52540">
    <property type="entry name" value="P-loop containing nucleoside triphosphate hydrolases"/>
    <property type="match status" value="2"/>
</dbReference>
<keyword evidence="5" id="KW-0862">Zinc</keyword>
<keyword evidence="12" id="KW-1185">Reference proteome</keyword>
<dbReference type="AlphaFoldDB" id="A0A8E2ESR8"/>
<evidence type="ECO:0000256" key="4">
    <source>
        <dbReference type="ARBA" id="ARBA00022801"/>
    </source>
</evidence>
<dbReference type="InterPro" id="IPR027417">
    <property type="entry name" value="P-loop_NTPase"/>
</dbReference>
<dbReference type="GO" id="GO:0008094">
    <property type="term" value="F:ATP-dependent activity, acting on DNA"/>
    <property type="evidence" value="ECO:0007669"/>
    <property type="project" value="TreeGrafter"/>
</dbReference>
<dbReference type="PROSITE" id="PS51194">
    <property type="entry name" value="HELICASE_CTER"/>
    <property type="match status" value="1"/>
</dbReference>